<sequence>MRMGNNLALFSTCKCSWYMQWYIVFYYNQNISKTILPGEKLGTFLESSLNSLQEKWGSVGGQKPVL</sequence>
<protein>
    <submittedName>
        <fullName evidence="1">Uncharacterized protein</fullName>
    </submittedName>
</protein>
<dbReference type="AlphaFoldDB" id="A0A3M7QM10"/>
<proteinExistence type="predicted"/>
<dbReference type="Proteomes" id="UP000276133">
    <property type="component" value="Unassembled WGS sequence"/>
</dbReference>
<accession>A0A3M7QM10</accession>
<evidence type="ECO:0000313" key="2">
    <source>
        <dbReference type="Proteomes" id="UP000276133"/>
    </source>
</evidence>
<keyword evidence="2" id="KW-1185">Reference proteome</keyword>
<evidence type="ECO:0000313" key="1">
    <source>
        <dbReference type="EMBL" id="RNA12330.1"/>
    </source>
</evidence>
<comment type="caution">
    <text evidence="1">The sequence shown here is derived from an EMBL/GenBank/DDBJ whole genome shotgun (WGS) entry which is preliminary data.</text>
</comment>
<reference evidence="1 2" key="1">
    <citation type="journal article" date="2018" name="Sci. Rep.">
        <title>Genomic signatures of local adaptation to the degree of environmental predictability in rotifers.</title>
        <authorList>
            <person name="Franch-Gras L."/>
            <person name="Hahn C."/>
            <person name="Garcia-Roger E.M."/>
            <person name="Carmona M.J."/>
            <person name="Serra M."/>
            <person name="Gomez A."/>
        </authorList>
    </citation>
    <scope>NUCLEOTIDE SEQUENCE [LARGE SCALE GENOMIC DNA]</scope>
    <source>
        <strain evidence="1">HYR1</strain>
    </source>
</reference>
<gene>
    <name evidence="1" type="ORF">BpHYR1_041805</name>
</gene>
<name>A0A3M7QM10_BRAPC</name>
<organism evidence="1 2">
    <name type="scientific">Brachionus plicatilis</name>
    <name type="common">Marine rotifer</name>
    <name type="synonym">Brachionus muelleri</name>
    <dbReference type="NCBI Taxonomy" id="10195"/>
    <lineage>
        <taxon>Eukaryota</taxon>
        <taxon>Metazoa</taxon>
        <taxon>Spiralia</taxon>
        <taxon>Gnathifera</taxon>
        <taxon>Rotifera</taxon>
        <taxon>Eurotatoria</taxon>
        <taxon>Monogononta</taxon>
        <taxon>Pseudotrocha</taxon>
        <taxon>Ploima</taxon>
        <taxon>Brachionidae</taxon>
        <taxon>Brachionus</taxon>
    </lineage>
</organism>
<dbReference type="EMBL" id="REGN01005717">
    <property type="protein sequence ID" value="RNA12330.1"/>
    <property type="molecule type" value="Genomic_DNA"/>
</dbReference>